<evidence type="ECO:0000256" key="15">
    <source>
        <dbReference type="PIRSR" id="PIRSR006337-1"/>
    </source>
</evidence>
<name>A0A3E0VMB0_9MICO</name>
<organism evidence="20 21">
    <name type="scientific">Subtercola boreus</name>
    <dbReference type="NCBI Taxonomy" id="120213"/>
    <lineage>
        <taxon>Bacteria</taxon>
        <taxon>Bacillati</taxon>
        <taxon>Actinomycetota</taxon>
        <taxon>Actinomycetes</taxon>
        <taxon>Micrococcales</taxon>
        <taxon>Microbacteriaceae</taxon>
        <taxon>Subtercola</taxon>
    </lineage>
</organism>
<evidence type="ECO:0000256" key="9">
    <source>
        <dbReference type="ARBA" id="ARBA00023295"/>
    </source>
</evidence>
<evidence type="ECO:0000256" key="18">
    <source>
        <dbReference type="SAM" id="MobiDB-lite"/>
    </source>
</evidence>
<sequence length="659" mass="70831">MEPRGDGWWTAPGLDGFLEADYGYVVVPADSDTPPDDDGDSYADAGADGPEPGSDRLEPDSELQRASEGPIYDAVAPSVSDEQVLPDPRSRRQPSGVHGLSRTYDPATYTWHDQAWKGRQLAGGEIYELHLGTFTPEGTLDAAIEKLDHLVSIGVDFVELLPVNAFNGTHNWGYDGVLWFAVHELYGGPEGYQRFVDACHAAGLGVIQDVVYNHLGPSGNYLPLYGPYLNDAAANTWGSAINLDGPGSAEVRRYIIDNALMWLNDYHVDGLRLDAVHALHDSSDPHLLAELSTEVDALSSFLGKPLTLIAESDLNDPVMFTPRESDGYGLAGQWSDDFHHAVHVALTRETTGYYEDFDSLAALGKVLTEGFFHNGTYSSFRERNHGKPIDTAHTSSWRLVVANQNHDQIGNRATGDRLTASLTDGQLAIAAVLTLLGPFTPMLFMGEEWAASTPWQFFTSHPEPELGEATARGRIAEFAKMGWDESSVPDPQDPSTFENSKLDWSEAAGDGSGASAGSGAGSGTGSGSGETRHTKLLRLYRELAALRREAPEFTDPRFTQVAVRFDEEARWFELRRGGISILINFADTPIDAATIDPGASAGELLLATQDVLADARPAAPTLPATAEAATSTAPGAAFPEPGAAGATLPAHSATVFRRP</sequence>
<feature type="region of interest" description="Disordered" evidence="18">
    <location>
        <begin position="622"/>
        <end position="645"/>
    </location>
</feature>
<dbReference type="Gene3D" id="2.60.40.10">
    <property type="entry name" value="Immunoglobulins"/>
    <property type="match status" value="1"/>
</dbReference>
<evidence type="ECO:0000256" key="17">
    <source>
        <dbReference type="PIRSR" id="PIRSR006337-3"/>
    </source>
</evidence>
<keyword evidence="7 14" id="KW-0378">Hydrolase</keyword>
<dbReference type="GO" id="GO:0005992">
    <property type="term" value="P:trehalose biosynthetic process"/>
    <property type="evidence" value="ECO:0007669"/>
    <property type="project" value="UniProtKB-UniRule"/>
</dbReference>
<dbReference type="PIRSF" id="PIRSF006337">
    <property type="entry name" value="Trehalose_TreZ"/>
    <property type="match status" value="1"/>
</dbReference>
<dbReference type="InterPro" id="IPR044901">
    <property type="entry name" value="Trehalose_TreZ_E-set_sf"/>
</dbReference>
<feature type="active site" description="Nucleophile" evidence="15">
    <location>
        <position position="274"/>
    </location>
</feature>
<feature type="binding site" evidence="16">
    <location>
        <begin position="336"/>
        <end position="340"/>
    </location>
    <ligand>
        <name>substrate</name>
    </ligand>
</feature>
<feature type="domain" description="Glycosyl hydrolase family 13 catalytic" evidence="19">
    <location>
        <begin position="125"/>
        <end position="474"/>
    </location>
</feature>
<dbReference type="Pfam" id="PF00128">
    <property type="entry name" value="Alpha-amylase"/>
    <property type="match status" value="1"/>
</dbReference>
<evidence type="ECO:0000256" key="1">
    <source>
        <dbReference type="ARBA" id="ARBA00004496"/>
    </source>
</evidence>
<dbReference type="PANTHER" id="PTHR43651:SF11">
    <property type="entry name" value="MALTO-OLIGOSYLTREHALOSE TREHALOHYDROLASE"/>
    <property type="match status" value="1"/>
</dbReference>
<comment type="catalytic activity">
    <reaction evidence="12 14">
        <text>hydrolysis of (1-&gt;4)-alpha-D-glucosidic linkage in 4-alpha-D-[(1-&gt;4)-alpha-D-glucanosyl]n trehalose to yield trehalose and (1-&gt;4)-alpha-D-glucan.</text>
        <dbReference type="EC" id="3.2.1.141"/>
    </reaction>
</comment>
<dbReference type="AlphaFoldDB" id="A0A3E0VMB0"/>
<evidence type="ECO:0000256" key="11">
    <source>
        <dbReference type="ARBA" id="ARBA00033284"/>
    </source>
</evidence>
<keyword evidence="6" id="KW-0963">Cytoplasm</keyword>
<dbReference type="OrthoDB" id="9800174at2"/>
<comment type="subcellular location">
    <subcellularLocation>
        <location evidence="1 15">Cytoplasm</location>
    </subcellularLocation>
</comment>
<comment type="caution">
    <text evidence="20">The sequence shown here is derived from an EMBL/GenBank/DDBJ whole genome shotgun (WGS) entry which is preliminary data.</text>
</comment>
<evidence type="ECO:0000259" key="19">
    <source>
        <dbReference type="SMART" id="SM00642"/>
    </source>
</evidence>
<feature type="site" description="Transition state stabilizer" evidence="17">
    <location>
        <position position="407"/>
    </location>
</feature>
<comment type="pathway">
    <text evidence="2 14">Glycan biosynthesis; trehalose biosynthesis.</text>
</comment>
<dbReference type="InterPro" id="IPR006047">
    <property type="entry name" value="GH13_cat_dom"/>
</dbReference>
<reference evidence="20 21" key="1">
    <citation type="submission" date="2017-04" db="EMBL/GenBank/DDBJ databases">
        <title>Comparative genome analysis of Subtercola boreus.</title>
        <authorList>
            <person name="Cho Y.-J."/>
            <person name="Cho A."/>
            <person name="Kim O.-S."/>
            <person name="Lee J.-I."/>
        </authorList>
    </citation>
    <scope>NUCLEOTIDE SEQUENCE [LARGE SCALE GENOMIC DNA]</scope>
    <source>
        <strain evidence="20 21">K300</strain>
    </source>
</reference>
<dbReference type="EC" id="3.2.1.141" evidence="4 13"/>
<dbReference type="GO" id="GO:0005737">
    <property type="term" value="C:cytoplasm"/>
    <property type="evidence" value="ECO:0007669"/>
    <property type="project" value="UniProtKB-SubCell"/>
</dbReference>
<dbReference type="SUPFAM" id="SSF51445">
    <property type="entry name" value="(Trans)glycosidases"/>
    <property type="match status" value="1"/>
</dbReference>
<evidence type="ECO:0000256" key="13">
    <source>
        <dbReference type="NCBIfam" id="TIGR02402"/>
    </source>
</evidence>
<feature type="compositionally biased region" description="Basic and acidic residues" evidence="18">
    <location>
        <begin position="53"/>
        <end position="65"/>
    </location>
</feature>
<evidence type="ECO:0000256" key="10">
    <source>
        <dbReference type="ARBA" id="ARBA00032057"/>
    </source>
</evidence>
<feature type="binding site" evidence="16">
    <location>
        <begin position="272"/>
        <end position="277"/>
    </location>
    <ligand>
        <name>substrate</name>
    </ligand>
</feature>
<feature type="active site" description="Proton donor" evidence="15">
    <location>
        <position position="311"/>
    </location>
</feature>
<feature type="compositionally biased region" description="Gly residues" evidence="18">
    <location>
        <begin position="510"/>
        <end position="528"/>
    </location>
</feature>
<evidence type="ECO:0000256" key="3">
    <source>
        <dbReference type="ARBA" id="ARBA00008061"/>
    </source>
</evidence>
<dbReference type="NCBIfam" id="TIGR02402">
    <property type="entry name" value="trehalose_TreZ"/>
    <property type="match status" value="1"/>
</dbReference>
<comment type="similarity">
    <text evidence="3 14">Belongs to the glycosyl hydrolase 13 family.</text>
</comment>
<dbReference type="InterPro" id="IPR013783">
    <property type="entry name" value="Ig-like_fold"/>
</dbReference>
<keyword evidence="8" id="KW-0119">Carbohydrate metabolism</keyword>
<dbReference type="Gene3D" id="1.10.10.760">
    <property type="entry name" value="E-set domains of sugar-utilizing enzymes"/>
    <property type="match status" value="1"/>
</dbReference>
<evidence type="ECO:0000256" key="14">
    <source>
        <dbReference type="PIRNR" id="PIRNR006337"/>
    </source>
</evidence>
<feature type="binding site" evidence="16">
    <location>
        <begin position="406"/>
        <end position="411"/>
    </location>
    <ligand>
        <name>substrate</name>
    </ligand>
</feature>
<dbReference type="Gene3D" id="3.20.20.80">
    <property type="entry name" value="Glycosidases"/>
    <property type="match status" value="1"/>
</dbReference>
<evidence type="ECO:0000313" key="20">
    <source>
        <dbReference type="EMBL" id="RFA11114.1"/>
    </source>
</evidence>
<evidence type="ECO:0000313" key="21">
    <source>
        <dbReference type="Proteomes" id="UP000256486"/>
    </source>
</evidence>
<evidence type="ECO:0000256" key="5">
    <source>
        <dbReference type="ARBA" id="ARBA00015938"/>
    </source>
</evidence>
<protein>
    <recommendedName>
        <fullName evidence="5 13">Malto-oligosyltrehalose trehalohydrolase</fullName>
        <shortName evidence="14">MTHase</shortName>
        <ecNumber evidence="4 13">3.2.1.141</ecNumber>
    </recommendedName>
    <alternativeName>
        <fullName evidence="11 14">4-alpha-D-((1-&gt;4)-alpha-D-glucano)trehalose trehalohydrolase</fullName>
    </alternativeName>
    <alternativeName>
        <fullName evidence="10 14">Maltooligosyl trehalose trehalohydrolase</fullName>
    </alternativeName>
</protein>
<dbReference type="SMART" id="SM00642">
    <property type="entry name" value="Aamy"/>
    <property type="match status" value="1"/>
</dbReference>
<accession>A0A3E0VMB0</accession>
<keyword evidence="21" id="KW-1185">Reference proteome</keyword>
<dbReference type="UniPathway" id="UPA00299"/>
<evidence type="ECO:0000256" key="8">
    <source>
        <dbReference type="ARBA" id="ARBA00023277"/>
    </source>
</evidence>
<feature type="region of interest" description="Disordered" evidence="18">
    <location>
        <begin position="26"/>
        <end position="103"/>
    </location>
</feature>
<evidence type="ECO:0000256" key="16">
    <source>
        <dbReference type="PIRSR" id="PIRSR006337-2"/>
    </source>
</evidence>
<dbReference type="GO" id="GO:0033942">
    <property type="term" value="F:4-alpha-D-(1-&gt;4)-alpha-D-glucanotrehalose trehalohydrolase activity"/>
    <property type="evidence" value="ECO:0007669"/>
    <property type="project" value="UniProtKB-EC"/>
</dbReference>
<dbReference type="CDD" id="cd11325">
    <property type="entry name" value="AmyAc_GTHase"/>
    <property type="match status" value="1"/>
</dbReference>
<gene>
    <name evidence="20" type="ORF">B7R54_05620</name>
</gene>
<dbReference type="EMBL" id="NBWZ01000001">
    <property type="protein sequence ID" value="RFA11114.1"/>
    <property type="molecule type" value="Genomic_DNA"/>
</dbReference>
<keyword evidence="9 14" id="KW-0326">Glycosidase</keyword>
<dbReference type="InterPro" id="IPR017853">
    <property type="entry name" value="GH"/>
</dbReference>
<evidence type="ECO:0000256" key="7">
    <source>
        <dbReference type="ARBA" id="ARBA00022801"/>
    </source>
</evidence>
<dbReference type="PANTHER" id="PTHR43651">
    <property type="entry name" value="1,4-ALPHA-GLUCAN-BRANCHING ENZYME"/>
    <property type="match status" value="1"/>
</dbReference>
<evidence type="ECO:0000256" key="12">
    <source>
        <dbReference type="ARBA" id="ARBA00034013"/>
    </source>
</evidence>
<proteinExistence type="inferred from homology"/>
<dbReference type="InterPro" id="IPR012768">
    <property type="entry name" value="Trehalose_TreZ"/>
</dbReference>
<dbReference type="Proteomes" id="UP000256486">
    <property type="component" value="Unassembled WGS sequence"/>
</dbReference>
<evidence type="ECO:0000256" key="2">
    <source>
        <dbReference type="ARBA" id="ARBA00005199"/>
    </source>
</evidence>
<evidence type="ECO:0000256" key="6">
    <source>
        <dbReference type="ARBA" id="ARBA00022490"/>
    </source>
</evidence>
<feature type="region of interest" description="Disordered" evidence="18">
    <location>
        <begin position="483"/>
        <end position="531"/>
    </location>
</feature>
<evidence type="ECO:0000256" key="4">
    <source>
        <dbReference type="ARBA" id="ARBA00012268"/>
    </source>
</evidence>